<dbReference type="Gene3D" id="6.10.250.3240">
    <property type="match status" value="1"/>
</dbReference>
<keyword evidence="4 6" id="KW-1133">Transmembrane helix</keyword>
<keyword evidence="2" id="KW-1003">Cell membrane</keyword>
<proteinExistence type="predicted"/>
<gene>
    <name evidence="9" type="ORF">ENP88_05980</name>
</gene>
<dbReference type="PANTHER" id="PTHR36506">
    <property type="entry name" value="PREFLAGELLIN PEPTIDASE"/>
    <property type="match status" value="1"/>
</dbReference>
<feature type="domain" description="Preflagellin peptidase C-terminal" evidence="8">
    <location>
        <begin position="154"/>
        <end position="233"/>
    </location>
</feature>
<evidence type="ECO:0000256" key="3">
    <source>
        <dbReference type="ARBA" id="ARBA00022692"/>
    </source>
</evidence>
<feature type="domain" description="Prepilin type IV endopeptidase peptidase" evidence="7">
    <location>
        <begin position="13"/>
        <end position="119"/>
    </location>
</feature>
<protein>
    <submittedName>
        <fullName evidence="9">A24 family peptidase</fullName>
    </submittedName>
</protein>
<keyword evidence="3 6" id="KW-0812">Transmembrane</keyword>
<dbReference type="Gene3D" id="1.20.120.1220">
    <property type="match status" value="1"/>
</dbReference>
<evidence type="ECO:0000259" key="8">
    <source>
        <dbReference type="Pfam" id="PF06847"/>
    </source>
</evidence>
<accession>A0A7J2TKT4</accession>
<feature type="transmembrane region" description="Helical" evidence="6">
    <location>
        <begin position="59"/>
        <end position="80"/>
    </location>
</feature>
<dbReference type="InterPro" id="IPR009655">
    <property type="entry name" value="Preflagellin_peptidase_C"/>
</dbReference>
<evidence type="ECO:0000256" key="5">
    <source>
        <dbReference type="ARBA" id="ARBA00023136"/>
    </source>
</evidence>
<evidence type="ECO:0000256" key="2">
    <source>
        <dbReference type="ARBA" id="ARBA00022475"/>
    </source>
</evidence>
<dbReference type="Pfam" id="PF06847">
    <property type="entry name" value="Arc_PepC_II"/>
    <property type="match status" value="1"/>
</dbReference>
<evidence type="ECO:0000313" key="9">
    <source>
        <dbReference type="EMBL" id="HEH35681.1"/>
    </source>
</evidence>
<dbReference type="EMBL" id="DSLA01000095">
    <property type="protein sequence ID" value="HEH35681.1"/>
    <property type="molecule type" value="Genomic_DNA"/>
</dbReference>
<comment type="caution">
    <text evidence="9">The sequence shown here is derived from an EMBL/GenBank/DDBJ whole genome shotgun (WGS) entry which is preliminary data.</text>
</comment>
<evidence type="ECO:0000256" key="1">
    <source>
        <dbReference type="ARBA" id="ARBA00004651"/>
    </source>
</evidence>
<name>A0A7J2TKT4_ARCFL</name>
<dbReference type="InterPro" id="IPR052218">
    <property type="entry name" value="Preflagellin_Peptidase"/>
</dbReference>
<dbReference type="GO" id="GO:0004190">
    <property type="term" value="F:aspartic-type endopeptidase activity"/>
    <property type="evidence" value="ECO:0007669"/>
    <property type="project" value="InterPro"/>
</dbReference>
<evidence type="ECO:0000259" key="7">
    <source>
        <dbReference type="Pfam" id="PF01478"/>
    </source>
</evidence>
<feature type="transmembrane region" description="Helical" evidence="6">
    <location>
        <begin position="92"/>
        <end position="111"/>
    </location>
</feature>
<dbReference type="Pfam" id="PF01478">
    <property type="entry name" value="Peptidase_A24"/>
    <property type="match status" value="1"/>
</dbReference>
<dbReference type="PANTHER" id="PTHR36506:SF1">
    <property type="entry name" value="PREFLAGELLIN PEPTIDASE"/>
    <property type="match status" value="1"/>
</dbReference>
<comment type="subcellular location">
    <subcellularLocation>
        <location evidence="1">Cell membrane</location>
        <topology evidence="1">Multi-pass membrane protein</topology>
    </subcellularLocation>
</comment>
<evidence type="ECO:0000256" key="6">
    <source>
        <dbReference type="SAM" id="Phobius"/>
    </source>
</evidence>
<feature type="transmembrane region" description="Helical" evidence="6">
    <location>
        <begin position="117"/>
        <end position="139"/>
    </location>
</feature>
<dbReference type="InterPro" id="IPR000045">
    <property type="entry name" value="Prepilin_IV_endopep_pep"/>
</dbReference>
<dbReference type="GO" id="GO:0005886">
    <property type="term" value="C:plasma membrane"/>
    <property type="evidence" value="ECO:0007669"/>
    <property type="project" value="UniProtKB-SubCell"/>
</dbReference>
<evidence type="ECO:0000256" key="4">
    <source>
        <dbReference type="ARBA" id="ARBA00022989"/>
    </source>
</evidence>
<keyword evidence="5 6" id="KW-0472">Membrane</keyword>
<feature type="transmembrane region" description="Helical" evidence="6">
    <location>
        <begin position="6"/>
        <end position="24"/>
    </location>
</feature>
<organism evidence="9">
    <name type="scientific">Archaeoglobus fulgidus</name>
    <dbReference type="NCBI Taxonomy" id="2234"/>
    <lineage>
        <taxon>Archaea</taxon>
        <taxon>Methanobacteriati</taxon>
        <taxon>Methanobacteriota</taxon>
        <taxon>Archaeoglobi</taxon>
        <taxon>Archaeoglobales</taxon>
        <taxon>Archaeoglobaceae</taxon>
        <taxon>Archaeoglobus</taxon>
    </lineage>
</organism>
<feature type="transmembrane region" description="Helical" evidence="6">
    <location>
        <begin position="208"/>
        <end position="241"/>
    </location>
</feature>
<reference evidence="9" key="1">
    <citation type="journal article" date="2020" name="mSystems">
        <title>Genome- and Community-Level Interaction Insights into Carbon Utilization and Element Cycling Functions of Hydrothermarchaeota in Hydrothermal Sediment.</title>
        <authorList>
            <person name="Zhou Z."/>
            <person name="Liu Y."/>
            <person name="Xu W."/>
            <person name="Pan J."/>
            <person name="Luo Z.H."/>
            <person name="Li M."/>
        </authorList>
    </citation>
    <scope>NUCLEOTIDE SEQUENCE [LARGE SCALE GENOMIC DNA]</scope>
    <source>
        <strain evidence="9">SpSt-26</strain>
    </source>
</reference>
<dbReference type="AlphaFoldDB" id="A0A7J2TKT4"/>
<sequence length="242" mass="27571">MSYTEIAELLKVILVSIFLLYACYLDLKSRTVPNRVWKFMLVSILPFLAYQIYEALRFPILLLFSAIGIVFMLLFSYLLYAMNVYGGADAKALMSLSIAFPFYPEVSPILFNHGIGVFSFSVLANSVIFAPMLMAAIFLRNVAREGFGNFFRYPFYYIVGYRIPVEKIRFHNLFEFIDEDGRLKRVIKAVESDEEKILRLKKAGVKEVWVTPALPFILFITAGFFIAVIFGDVVVAVISALV</sequence>
<feature type="transmembrane region" description="Helical" evidence="6">
    <location>
        <begin position="36"/>
        <end position="53"/>
    </location>
</feature>